<protein>
    <submittedName>
        <fullName evidence="1">Uncharacterized protein</fullName>
    </submittedName>
</protein>
<reference evidence="1 2" key="1">
    <citation type="submission" date="2016-04" db="EMBL/GenBank/DDBJ databases">
        <title>The genome of Intoshia linei affirms orthonectids as highly simplified spiralians.</title>
        <authorList>
            <person name="Mikhailov K.V."/>
            <person name="Slusarev G.S."/>
            <person name="Nikitin M.A."/>
            <person name="Logacheva M.D."/>
            <person name="Penin A."/>
            <person name="Aleoshin V."/>
            <person name="Panchin Y.V."/>
        </authorList>
    </citation>
    <scope>NUCLEOTIDE SEQUENCE [LARGE SCALE GENOMIC DNA]</scope>
    <source>
        <strain evidence="1">Intl2013</strain>
        <tissue evidence="1">Whole animal</tissue>
    </source>
</reference>
<comment type="caution">
    <text evidence="1">The sequence shown here is derived from an EMBL/GenBank/DDBJ whole genome shotgun (WGS) entry which is preliminary data.</text>
</comment>
<dbReference type="AlphaFoldDB" id="A0A177B6A2"/>
<dbReference type="GO" id="GO:0003824">
    <property type="term" value="F:catalytic activity"/>
    <property type="evidence" value="ECO:0007669"/>
    <property type="project" value="InterPro"/>
</dbReference>
<dbReference type="SUPFAM" id="SSF49742">
    <property type="entry name" value="PHM/PNGase F"/>
    <property type="match status" value="1"/>
</dbReference>
<evidence type="ECO:0000313" key="1">
    <source>
        <dbReference type="EMBL" id="OAF68944.1"/>
    </source>
</evidence>
<keyword evidence="2" id="KW-1185">Reference proteome</keyword>
<dbReference type="OrthoDB" id="10044505at2759"/>
<dbReference type="Proteomes" id="UP000078046">
    <property type="component" value="Unassembled WGS sequence"/>
</dbReference>
<accession>A0A177B6A2</accession>
<gene>
    <name evidence="1" type="ORF">A3Q56_03324</name>
</gene>
<evidence type="ECO:0000313" key="2">
    <source>
        <dbReference type="Proteomes" id="UP000078046"/>
    </source>
</evidence>
<sequence>MNVSKEIKNLILFGCEYVGSDESIWECDSKVSGDYPCNPNGWIQVMFYGKMNLNKQSDINLDKEKFLRFSDQNLFKKNRLAESKKNIYLNSFGVIVEIIKIKIQNNSKHYRYLGYKIGGNSRINYLVMRVHYKYTSANLNINCNYKGEDTWHPFMYLINHNEKDLHLQTKIKKRHFPFILLDKRFNASVIEKFYEIKGYNEMPIDPGDKISSDIKLNNDNSVALPIGLNSMEEFAIVYIMYYVISSRYPLGMICSKYNLSSIYKDYKKKTFNNDFGVINIEDDSGVINEHGKDKENELEDEYQYEYKNMQGNENWDKNYFKTNKNVKLNKFFNKNIKNKQNTLRIKKYELKKIIDNWMDKNNNVAEQSTRSINSVDEFNPNYAAWIYKQSFNNGDQYIPAANLFGDI</sequence>
<organism evidence="1 2">
    <name type="scientific">Intoshia linei</name>
    <dbReference type="NCBI Taxonomy" id="1819745"/>
    <lineage>
        <taxon>Eukaryota</taxon>
        <taxon>Metazoa</taxon>
        <taxon>Spiralia</taxon>
        <taxon>Lophotrochozoa</taxon>
        <taxon>Mesozoa</taxon>
        <taxon>Orthonectida</taxon>
        <taxon>Rhopaluridae</taxon>
        <taxon>Intoshia</taxon>
    </lineage>
</organism>
<proteinExistence type="predicted"/>
<name>A0A177B6A2_9BILA</name>
<dbReference type="InterPro" id="IPR008977">
    <property type="entry name" value="PHM/PNGase_F_dom_sf"/>
</dbReference>
<dbReference type="EMBL" id="LWCA01000360">
    <property type="protein sequence ID" value="OAF68944.1"/>
    <property type="molecule type" value="Genomic_DNA"/>
</dbReference>